<dbReference type="OrthoDB" id="9845169at2"/>
<evidence type="ECO:0000313" key="2">
    <source>
        <dbReference type="EMBL" id="SDE23555.1"/>
    </source>
</evidence>
<feature type="transmembrane region" description="Helical" evidence="1">
    <location>
        <begin position="139"/>
        <end position="161"/>
    </location>
</feature>
<proteinExistence type="predicted"/>
<dbReference type="Proteomes" id="UP000198757">
    <property type="component" value="Unassembled WGS sequence"/>
</dbReference>
<keyword evidence="1" id="KW-1133">Transmembrane helix</keyword>
<reference evidence="3" key="1">
    <citation type="submission" date="2016-10" db="EMBL/GenBank/DDBJ databases">
        <authorList>
            <person name="Varghese N."/>
            <person name="Submissions S."/>
        </authorList>
    </citation>
    <scope>NUCLEOTIDE SEQUENCE [LARGE SCALE GENOMIC DNA]</scope>
    <source>
        <strain evidence="3">DSM 25811 / CCM 8410 / LMG 26954 / E90</strain>
    </source>
</reference>
<dbReference type="STRING" id="1285928.SAMN04487894_12820"/>
<dbReference type="EMBL" id="FMZO01000028">
    <property type="protein sequence ID" value="SDE23555.1"/>
    <property type="molecule type" value="Genomic_DNA"/>
</dbReference>
<organism evidence="2 3">
    <name type="scientific">Niabella drilacis (strain DSM 25811 / CCM 8410 / CCUG 62505 / LMG 26954 / E90)</name>
    <dbReference type="NCBI Taxonomy" id="1285928"/>
    <lineage>
        <taxon>Bacteria</taxon>
        <taxon>Pseudomonadati</taxon>
        <taxon>Bacteroidota</taxon>
        <taxon>Chitinophagia</taxon>
        <taxon>Chitinophagales</taxon>
        <taxon>Chitinophagaceae</taxon>
        <taxon>Niabella</taxon>
    </lineage>
</organism>
<keyword evidence="3" id="KW-1185">Reference proteome</keyword>
<evidence type="ECO:0000256" key="1">
    <source>
        <dbReference type="SAM" id="Phobius"/>
    </source>
</evidence>
<keyword evidence="1" id="KW-0472">Membrane</keyword>
<dbReference type="RefSeq" id="WP_090393487.1">
    <property type="nucleotide sequence ID" value="NZ_FMZO01000028.1"/>
</dbReference>
<protein>
    <recommendedName>
        <fullName evidence="4">PH domain-containing protein</fullName>
    </recommendedName>
</protein>
<evidence type="ECO:0000313" key="3">
    <source>
        <dbReference type="Proteomes" id="UP000198757"/>
    </source>
</evidence>
<dbReference type="AlphaFoldDB" id="A0A1G7BBD4"/>
<keyword evidence="1" id="KW-0812">Transmembrane</keyword>
<sequence length="163" mass="17918">MTPVIYSLEHTTATVSFVLSEDRLIVETKGKGALDKLQIIRLPLSAIKNFCLVPVTGVQQLQTFRSAGDQSYNSEFIFSYHEGRKVKTKRVFVNSSDAAFDRLLTELKRKCPEASLLHLQPATALNQVGVVAATKAMRVILALLIGIPVLIALVFIISKIVHG</sequence>
<name>A0A1G7BBD4_NIADE</name>
<evidence type="ECO:0008006" key="4">
    <source>
        <dbReference type="Google" id="ProtNLM"/>
    </source>
</evidence>
<gene>
    <name evidence="2" type="ORF">SAMN04487894_12820</name>
</gene>
<accession>A0A1G7BBD4</accession>